<gene>
    <name evidence="1" type="ORF">GCG54_00000329</name>
</gene>
<accession>A0A8H4C7N0</accession>
<reference evidence="1" key="2">
    <citation type="submission" date="2020-03" db="EMBL/GenBank/DDBJ databases">
        <authorList>
            <person name="Fu F.-F."/>
            <person name="Chen J."/>
        </authorList>
    </citation>
    <scope>NUCLEOTIDE SEQUENCE</scope>
    <source>
        <strain evidence="1">Lc1</strain>
    </source>
</reference>
<dbReference type="InterPro" id="IPR011009">
    <property type="entry name" value="Kinase-like_dom_sf"/>
</dbReference>
<sequence length="218" mass="24812">MAVSQTSDEVQLRVQEWMQATSYSAISLTSLTGGQTNFTYLARLRQAFDGKDGNRAMEVMVKHGEAYMARHPINSITIERCNVEAACLKKLEAMSLRLRRQESSSITVKSPICYLYDEETNTQIQEYLPNVVHLKKHLLKFPPSDAPMDLRPLYQNIGSAMAKYISKFHELTNSILESDGPDGTGSSLKEALYKDNQMQKLKHMINYDWLLERAAQFP</sequence>
<name>A0A8H4C7N0_COLGL</name>
<dbReference type="RefSeq" id="XP_045258056.1">
    <property type="nucleotide sequence ID" value="XM_045400470.1"/>
</dbReference>
<dbReference type="SUPFAM" id="SSF56112">
    <property type="entry name" value="Protein kinase-like (PK-like)"/>
    <property type="match status" value="1"/>
</dbReference>
<reference evidence="1" key="1">
    <citation type="journal article" date="2020" name="Phytopathology">
        <title>Genome sequence and comparative analysis of Colletotrichum gloeosporioides isolated from Liriodendron leaves.</title>
        <authorList>
            <person name="Fu F.F."/>
            <person name="Hao Z."/>
            <person name="Wang P."/>
            <person name="Lu Y."/>
            <person name="Xue L.J."/>
            <person name="Wei G."/>
            <person name="Tian Y."/>
            <person name="Baishi H."/>
            <person name="Xu H."/>
            <person name="Shi J."/>
            <person name="Cheng T."/>
            <person name="Wang G."/>
            <person name="Yi Y."/>
            <person name="Chen J."/>
        </authorList>
    </citation>
    <scope>NUCLEOTIDE SEQUENCE</scope>
    <source>
        <strain evidence="1">Lc1</strain>
    </source>
</reference>
<evidence type="ECO:0000313" key="2">
    <source>
        <dbReference type="Proteomes" id="UP000613401"/>
    </source>
</evidence>
<dbReference type="AlphaFoldDB" id="A0A8H4C7N0"/>
<protein>
    <submittedName>
        <fullName evidence="1">Uncharacterized protein</fullName>
    </submittedName>
</protein>
<evidence type="ECO:0000313" key="1">
    <source>
        <dbReference type="EMBL" id="KAF3798896.1"/>
    </source>
</evidence>
<keyword evidence="2" id="KW-1185">Reference proteome</keyword>
<organism evidence="1 2">
    <name type="scientific">Colletotrichum gloeosporioides</name>
    <name type="common">Anthracnose fungus</name>
    <name type="synonym">Glomerella cingulata</name>
    <dbReference type="NCBI Taxonomy" id="474922"/>
    <lineage>
        <taxon>Eukaryota</taxon>
        <taxon>Fungi</taxon>
        <taxon>Dikarya</taxon>
        <taxon>Ascomycota</taxon>
        <taxon>Pezizomycotina</taxon>
        <taxon>Sordariomycetes</taxon>
        <taxon>Hypocreomycetidae</taxon>
        <taxon>Glomerellales</taxon>
        <taxon>Glomerellaceae</taxon>
        <taxon>Colletotrichum</taxon>
        <taxon>Colletotrichum gloeosporioides species complex</taxon>
    </lineage>
</organism>
<comment type="caution">
    <text evidence="1">The sequence shown here is derived from an EMBL/GenBank/DDBJ whole genome shotgun (WGS) entry which is preliminary data.</text>
</comment>
<dbReference type="GeneID" id="69007502"/>
<dbReference type="Gene3D" id="3.30.200.20">
    <property type="entry name" value="Phosphorylase Kinase, domain 1"/>
    <property type="match status" value="1"/>
</dbReference>
<dbReference type="EMBL" id="WVTB01000090">
    <property type="protein sequence ID" value="KAF3798896.1"/>
    <property type="molecule type" value="Genomic_DNA"/>
</dbReference>
<proteinExistence type="predicted"/>
<dbReference type="Proteomes" id="UP000613401">
    <property type="component" value="Unassembled WGS sequence"/>
</dbReference>